<accession>A0A6A5C007</accession>
<keyword evidence="4" id="KW-0540">Nuclease</keyword>
<feature type="compositionally biased region" description="Low complexity" evidence="19">
    <location>
        <begin position="53"/>
        <end position="80"/>
    </location>
</feature>
<evidence type="ECO:0000256" key="13">
    <source>
        <dbReference type="ARBA" id="ARBA00023125"/>
    </source>
</evidence>
<keyword evidence="16" id="KW-0413">Isomerase</keyword>
<dbReference type="InterPro" id="IPR010285">
    <property type="entry name" value="DNA_helicase_pif1-like_DEAD"/>
</dbReference>
<dbReference type="PANTHER" id="PTHR47642:SF5">
    <property type="entry name" value="ATP-DEPENDENT DNA HELICASE"/>
    <property type="match status" value="1"/>
</dbReference>
<feature type="region of interest" description="Disordered" evidence="19">
    <location>
        <begin position="53"/>
        <end position="94"/>
    </location>
</feature>
<comment type="catalytic activity">
    <reaction evidence="17 18">
        <text>ATP + H2O = ADP + phosphate + H(+)</text>
        <dbReference type="Rhea" id="RHEA:13065"/>
        <dbReference type="ChEBI" id="CHEBI:15377"/>
        <dbReference type="ChEBI" id="CHEBI:15378"/>
        <dbReference type="ChEBI" id="CHEBI:30616"/>
        <dbReference type="ChEBI" id="CHEBI:43474"/>
        <dbReference type="ChEBI" id="CHEBI:456216"/>
        <dbReference type="EC" id="5.6.2.3"/>
    </reaction>
</comment>
<reference evidence="23 24" key="1">
    <citation type="journal article" date="2019" name="Sci. Rep.">
        <title>Nanopore sequencing improves the draft genome of the human pathogenic amoeba Naegleria fowleri.</title>
        <authorList>
            <person name="Liechti N."/>
            <person name="Schurch N."/>
            <person name="Bruggmann R."/>
            <person name="Wittwer M."/>
        </authorList>
    </citation>
    <scope>NUCLEOTIDE SEQUENCE [LARGE SCALE GENOMIC DNA]</scope>
    <source>
        <strain evidence="23 24">ATCC 30894</strain>
    </source>
</reference>
<feature type="domain" description="DNA helicase Pif1-like 2B" evidence="22">
    <location>
        <begin position="428"/>
        <end position="459"/>
    </location>
</feature>
<keyword evidence="15 18" id="KW-0234">DNA repair</keyword>
<evidence type="ECO:0000259" key="20">
    <source>
        <dbReference type="Pfam" id="PF01693"/>
    </source>
</evidence>
<dbReference type="GO" id="GO:0043139">
    <property type="term" value="F:5'-3' DNA helicase activity"/>
    <property type="evidence" value="ECO:0007669"/>
    <property type="project" value="UniProtKB-EC"/>
</dbReference>
<dbReference type="InterPro" id="IPR011320">
    <property type="entry name" value="RNase_H1_N"/>
</dbReference>
<dbReference type="RefSeq" id="XP_044564627.1">
    <property type="nucleotide sequence ID" value="XM_044700993.1"/>
</dbReference>
<feature type="region of interest" description="Disordered" evidence="19">
    <location>
        <begin position="1"/>
        <end position="36"/>
    </location>
</feature>
<evidence type="ECO:0000256" key="11">
    <source>
        <dbReference type="ARBA" id="ARBA00022840"/>
    </source>
</evidence>
<evidence type="ECO:0000256" key="2">
    <source>
        <dbReference type="ARBA" id="ARBA00005300"/>
    </source>
</evidence>
<dbReference type="EMBL" id="VFQX01000022">
    <property type="protein sequence ID" value="KAF0979914.1"/>
    <property type="molecule type" value="Genomic_DNA"/>
</dbReference>
<sequence length="744" mass="84005">MNRNGIYYVPASTSKHQKKETTTRNFNSSSTTPSSYLDKAIHQHYETRKKLLANSNNNNNNNSRSAATPSSHNNNNNSSSHFRKDGPLSSSPPSIPSDIFPELANFDMNECENYSTLLSKLSDEQLNVLKCAIEGHSMFITGVAGTGKSFLLECIIKTLSNVHQKKVVVTASTGIAAVNIGGSTIHSFAGIRTLDNGQVDSKTAWRNDKEWQSTDVLIIDEISMIDAQYFDQLEAVATEIRCFFEIATSKAPKEMVMKQLPAFGGIQVILCGDFLQLPPVAKPFKNEHGETVYQKKEMCFKAKCWQKIIKYTFELTNVFRQEENEWVSILNSIRTCRIDSNAISQLSKLQHNRFEGMEKSTVIHTLNKNVDGVNESELLKLDPPHFIYKDHTYFSYGEYDPGVDPPSTKESIRNAILSNFNSSNAAPEINLRVGAQVMMIKNDFTNQLVNGTRGEVIGFVKQSAQDLYSTTKTLKPYAQTWIDENGELFPKVVFTREENGKEYKIIKIVHPAIFETDGPKKSKGTRLQIPLKLAYAMTVHKTQGLTLDKCIIDLSTVFSPGQIYVALSRAKTMKYLQVKNFNSSTLTRHINREAIEFYRAISKNDSFIPQDKSPKETFIAKLLSKHSESFAQRKKQFETILEKIDLEGMSSLSQNSKKRKKTQDSSYTSELMKKAKMSQKPSTTFESSKRGGKYYCVATGRKPGIYLTWEECKTQVDNFRGAKFKSFPTLELAEQYMKEHGITN</sequence>
<dbReference type="CDD" id="cd18037">
    <property type="entry name" value="DEXSc_Pif1_like"/>
    <property type="match status" value="1"/>
</dbReference>
<evidence type="ECO:0000256" key="4">
    <source>
        <dbReference type="ARBA" id="ARBA00022722"/>
    </source>
</evidence>
<keyword evidence="11 18" id="KW-0067">ATP-binding</keyword>
<organism evidence="23 24">
    <name type="scientific">Naegleria fowleri</name>
    <name type="common">Brain eating amoeba</name>
    <dbReference type="NCBI Taxonomy" id="5763"/>
    <lineage>
        <taxon>Eukaryota</taxon>
        <taxon>Discoba</taxon>
        <taxon>Heterolobosea</taxon>
        <taxon>Tetramitia</taxon>
        <taxon>Eutetramitia</taxon>
        <taxon>Vahlkampfiidae</taxon>
        <taxon>Naegleria</taxon>
    </lineage>
</organism>
<dbReference type="CDD" id="cd18809">
    <property type="entry name" value="SF1_C_RecD"/>
    <property type="match status" value="1"/>
</dbReference>
<dbReference type="InterPro" id="IPR051055">
    <property type="entry name" value="PIF1_helicase"/>
</dbReference>
<dbReference type="OMA" id="ADKWAFR"/>
<dbReference type="GO" id="GO:0006281">
    <property type="term" value="P:DNA repair"/>
    <property type="evidence" value="ECO:0007669"/>
    <property type="project" value="UniProtKB-KW"/>
</dbReference>
<feature type="region of interest" description="Disordered" evidence="19">
    <location>
        <begin position="652"/>
        <end position="689"/>
    </location>
</feature>
<feature type="domain" description="DNA helicase Pif1-like DEAD-box helicase" evidence="21">
    <location>
        <begin position="121"/>
        <end position="324"/>
    </location>
</feature>
<comment type="similarity">
    <text evidence="2">Belongs to the RNase H family.</text>
</comment>
<proteinExistence type="inferred from homology"/>
<dbReference type="GO" id="GO:0006310">
    <property type="term" value="P:DNA recombination"/>
    <property type="evidence" value="ECO:0007669"/>
    <property type="project" value="UniProtKB-KW"/>
</dbReference>
<dbReference type="VEuPathDB" id="AmoebaDB:FDP41_001067"/>
<dbReference type="InterPro" id="IPR027417">
    <property type="entry name" value="P-loop_NTPase"/>
</dbReference>
<comment type="caution">
    <text evidence="23">The sequence shown here is derived from an EMBL/GenBank/DDBJ whole genome shotgun (WGS) entry which is preliminary data.</text>
</comment>
<dbReference type="Gene3D" id="3.40.50.300">
    <property type="entry name" value="P-loop containing nucleotide triphosphate hydrolases"/>
    <property type="match status" value="2"/>
</dbReference>
<keyword evidence="5" id="KW-0479">Metal-binding</keyword>
<gene>
    <name evidence="23" type="ORF">FDP41_001067</name>
</gene>
<dbReference type="SUPFAM" id="SSF55658">
    <property type="entry name" value="L9 N-domain-like"/>
    <property type="match status" value="1"/>
</dbReference>
<comment type="cofactor">
    <cofactor evidence="1 18">
        <name>Mg(2+)</name>
        <dbReference type="ChEBI" id="CHEBI:18420"/>
    </cofactor>
</comment>
<keyword evidence="9 18" id="KW-0378">Hydrolase</keyword>
<evidence type="ECO:0000256" key="18">
    <source>
        <dbReference type="RuleBase" id="RU363044"/>
    </source>
</evidence>
<evidence type="ECO:0000256" key="10">
    <source>
        <dbReference type="ARBA" id="ARBA00022806"/>
    </source>
</evidence>
<evidence type="ECO:0000256" key="14">
    <source>
        <dbReference type="ARBA" id="ARBA00023172"/>
    </source>
</evidence>
<evidence type="ECO:0000313" key="24">
    <source>
        <dbReference type="Proteomes" id="UP000444721"/>
    </source>
</evidence>
<dbReference type="GO" id="GO:0000723">
    <property type="term" value="P:telomere maintenance"/>
    <property type="evidence" value="ECO:0007669"/>
    <property type="project" value="InterPro"/>
</dbReference>
<protein>
    <recommendedName>
        <fullName evidence="18">ATP-dependent DNA helicase</fullName>
        <ecNumber evidence="18">5.6.2.3</ecNumber>
    </recommendedName>
</protein>
<dbReference type="FunFam" id="3.40.970.10:FF:000001">
    <property type="entry name" value="Ribonuclease H1"/>
    <property type="match status" value="1"/>
</dbReference>
<dbReference type="AlphaFoldDB" id="A0A6A5C007"/>
<keyword evidence="12" id="KW-0460">Magnesium</keyword>
<evidence type="ECO:0000256" key="17">
    <source>
        <dbReference type="ARBA" id="ARBA00048954"/>
    </source>
</evidence>
<evidence type="ECO:0000256" key="16">
    <source>
        <dbReference type="ARBA" id="ARBA00023235"/>
    </source>
</evidence>
<evidence type="ECO:0000256" key="6">
    <source>
        <dbReference type="ARBA" id="ARBA00022741"/>
    </source>
</evidence>
<feature type="compositionally biased region" description="Low complexity" evidence="19">
    <location>
        <begin position="23"/>
        <end position="35"/>
    </location>
</feature>
<dbReference type="OrthoDB" id="272985at2759"/>
<dbReference type="GO" id="GO:0005524">
    <property type="term" value="F:ATP binding"/>
    <property type="evidence" value="ECO:0007669"/>
    <property type="project" value="UniProtKB-KW"/>
</dbReference>
<dbReference type="InterPro" id="IPR009027">
    <property type="entry name" value="Ribosomal_bL9/RNase_H1_N"/>
</dbReference>
<keyword evidence="6 18" id="KW-0547">Nucleotide-binding</keyword>
<dbReference type="VEuPathDB" id="AmoebaDB:NF0012940"/>
<evidence type="ECO:0000256" key="12">
    <source>
        <dbReference type="ARBA" id="ARBA00022842"/>
    </source>
</evidence>
<dbReference type="Gene3D" id="3.40.970.10">
    <property type="entry name" value="Ribonuclease H1, N-terminal domain"/>
    <property type="match status" value="1"/>
</dbReference>
<evidence type="ECO:0000256" key="15">
    <source>
        <dbReference type="ARBA" id="ARBA00023204"/>
    </source>
</evidence>
<evidence type="ECO:0000313" key="23">
    <source>
        <dbReference type="EMBL" id="KAF0979914.1"/>
    </source>
</evidence>
<keyword evidence="7" id="KW-0255">Endonuclease</keyword>
<evidence type="ECO:0000256" key="9">
    <source>
        <dbReference type="ARBA" id="ARBA00022801"/>
    </source>
</evidence>
<evidence type="ECO:0000256" key="5">
    <source>
        <dbReference type="ARBA" id="ARBA00022723"/>
    </source>
</evidence>
<evidence type="ECO:0000256" key="8">
    <source>
        <dbReference type="ARBA" id="ARBA00022763"/>
    </source>
</evidence>
<keyword evidence="24" id="KW-1185">Reference proteome</keyword>
<name>A0A6A5C007_NAEFO</name>
<evidence type="ECO:0000256" key="19">
    <source>
        <dbReference type="SAM" id="MobiDB-lite"/>
    </source>
</evidence>
<dbReference type="Pfam" id="PF01693">
    <property type="entry name" value="Cauli_VI"/>
    <property type="match status" value="1"/>
</dbReference>
<dbReference type="GO" id="GO:0004523">
    <property type="term" value="F:RNA-DNA hybrid ribonuclease activity"/>
    <property type="evidence" value="ECO:0007669"/>
    <property type="project" value="UniProtKB-ARBA"/>
</dbReference>
<evidence type="ECO:0000256" key="3">
    <source>
        <dbReference type="ARBA" id="ARBA00009781"/>
    </source>
</evidence>
<comment type="similarity">
    <text evidence="3">Belongs to the helicase family. PIF1 subfamily.</text>
</comment>
<keyword evidence="14 18" id="KW-0233">DNA recombination</keyword>
<evidence type="ECO:0000259" key="21">
    <source>
        <dbReference type="Pfam" id="PF05970"/>
    </source>
</evidence>
<dbReference type="EC" id="5.6.2.3" evidence="18"/>
<dbReference type="Pfam" id="PF21530">
    <property type="entry name" value="Pif1_2B_dom"/>
    <property type="match status" value="1"/>
</dbReference>
<dbReference type="InterPro" id="IPR049163">
    <property type="entry name" value="Pif1-like_2B_dom"/>
</dbReference>
<dbReference type="VEuPathDB" id="AmoebaDB:NfTy_049610"/>
<keyword evidence="10 18" id="KW-0347">Helicase</keyword>
<dbReference type="Pfam" id="PF05970">
    <property type="entry name" value="PIF1"/>
    <property type="match status" value="1"/>
</dbReference>
<dbReference type="GO" id="GO:0046872">
    <property type="term" value="F:metal ion binding"/>
    <property type="evidence" value="ECO:0007669"/>
    <property type="project" value="UniProtKB-KW"/>
</dbReference>
<evidence type="ECO:0000259" key="22">
    <source>
        <dbReference type="Pfam" id="PF21530"/>
    </source>
</evidence>
<evidence type="ECO:0000256" key="1">
    <source>
        <dbReference type="ARBA" id="ARBA00001946"/>
    </source>
</evidence>
<dbReference type="Proteomes" id="UP000444721">
    <property type="component" value="Unassembled WGS sequence"/>
</dbReference>
<dbReference type="GeneID" id="68108285"/>
<dbReference type="SUPFAM" id="SSF52540">
    <property type="entry name" value="P-loop containing nucleoside triphosphate hydrolases"/>
    <property type="match status" value="2"/>
</dbReference>
<dbReference type="PANTHER" id="PTHR47642">
    <property type="entry name" value="ATP-DEPENDENT DNA HELICASE"/>
    <property type="match status" value="1"/>
</dbReference>
<evidence type="ECO:0000256" key="7">
    <source>
        <dbReference type="ARBA" id="ARBA00022759"/>
    </source>
</evidence>
<keyword evidence="8 18" id="KW-0227">DNA damage</keyword>
<keyword evidence="13" id="KW-0238">DNA-binding</keyword>
<feature type="domain" description="Ribonuclease H1 N-terminal" evidence="20">
    <location>
        <begin position="693"/>
        <end position="736"/>
    </location>
</feature>
<dbReference type="InterPro" id="IPR037056">
    <property type="entry name" value="RNase_H1_N_sf"/>
</dbReference>